<proteinExistence type="predicted"/>
<accession>A0ABN7UFT5</accession>
<reference evidence="1 2" key="1">
    <citation type="submission" date="2021-06" db="EMBL/GenBank/DDBJ databases">
        <authorList>
            <person name="Kallberg Y."/>
            <person name="Tangrot J."/>
            <person name="Rosling A."/>
        </authorList>
    </citation>
    <scope>NUCLEOTIDE SEQUENCE [LARGE SCALE GENOMIC DNA]</scope>
    <source>
        <strain evidence="1 2">120-4 pot B 10/14</strain>
    </source>
</reference>
<comment type="caution">
    <text evidence="1">The sequence shown here is derived from an EMBL/GenBank/DDBJ whole genome shotgun (WGS) entry which is preliminary data.</text>
</comment>
<dbReference type="Proteomes" id="UP000789901">
    <property type="component" value="Unassembled WGS sequence"/>
</dbReference>
<organism evidence="1 2">
    <name type="scientific">Gigaspora margarita</name>
    <dbReference type="NCBI Taxonomy" id="4874"/>
    <lineage>
        <taxon>Eukaryota</taxon>
        <taxon>Fungi</taxon>
        <taxon>Fungi incertae sedis</taxon>
        <taxon>Mucoromycota</taxon>
        <taxon>Glomeromycotina</taxon>
        <taxon>Glomeromycetes</taxon>
        <taxon>Diversisporales</taxon>
        <taxon>Gigasporaceae</taxon>
        <taxon>Gigaspora</taxon>
    </lineage>
</organism>
<keyword evidence="2" id="KW-1185">Reference proteome</keyword>
<name>A0ABN7UFT5_GIGMA</name>
<gene>
    <name evidence="1" type="ORF">GMARGA_LOCUS5419</name>
</gene>
<evidence type="ECO:0000313" key="1">
    <source>
        <dbReference type="EMBL" id="CAG8569596.1"/>
    </source>
</evidence>
<protein>
    <submittedName>
        <fullName evidence="1">40194_t:CDS:1</fullName>
    </submittedName>
</protein>
<evidence type="ECO:0000313" key="2">
    <source>
        <dbReference type="Proteomes" id="UP000789901"/>
    </source>
</evidence>
<sequence>MWLKSLFEFEKEKDWLQNGWTTPLKDCFALVALFWILAGI</sequence>
<dbReference type="EMBL" id="CAJVQB010002300">
    <property type="protein sequence ID" value="CAG8569596.1"/>
    <property type="molecule type" value="Genomic_DNA"/>
</dbReference>